<protein>
    <recommendedName>
        <fullName evidence="7">Gamma-glutamyl phosphate reductase</fullName>
        <shortName evidence="7">GPR</shortName>
        <ecNumber evidence="7">1.2.1.41</ecNumber>
    </recommendedName>
    <alternativeName>
        <fullName evidence="7">Glutamate-5-semialdehyde dehydrogenase</fullName>
    </alternativeName>
    <alternativeName>
        <fullName evidence="7">Glutamyl-gamma-semialdehyde dehydrogenase</fullName>
        <shortName evidence="7">GSA dehydrogenase</shortName>
    </alternativeName>
</protein>
<name>A0ABN0D0L4_9FIRM</name>
<dbReference type="SUPFAM" id="SSF53720">
    <property type="entry name" value="ALDH-like"/>
    <property type="match status" value="1"/>
</dbReference>
<organism evidence="9 10">
    <name type="scientific">Megasphaera lornae</name>
    <dbReference type="NCBI Taxonomy" id="1000568"/>
    <lineage>
        <taxon>Bacteria</taxon>
        <taxon>Bacillati</taxon>
        <taxon>Bacillota</taxon>
        <taxon>Negativicutes</taxon>
        <taxon>Veillonellales</taxon>
        <taxon>Veillonellaceae</taxon>
        <taxon>Megasphaera</taxon>
    </lineage>
</organism>
<evidence type="ECO:0000256" key="6">
    <source>
        <dbReference type="ARBA" id="ARBA00049024"/>
    </source>
</evidence>
<dbReference type="InterPro" id="IPR015590">
    <property type="entry name" value="Aldehyde_DH_dom"/>
</dbReference>
<comment type="catalytic activity">
    <reaction evidence="6 7">
        <text>L-glutamate 5-semialdehyde + phosphate + NADP(+) = L-glutamyl 5-phosphate + NADPH + H(+)</text>
        <dbReference type="Rhea" id="RHEA:19541"/>
        <dbReference type="ChEBI" id="CHEBI:15378"/>
        <dbReference type="ChEBI" id="CHEBI:43474"/>
        <dbReference type="ChEBI" id="CHEBI:57783"/>
        <dbReference type="ChEBI" id="CHEBI:58066"/>
        <dbReference type="ChEBI" id="CHEBI:58274"/>
        <dbReference type="ChEBI" id="CHEBI:58349"/>
        <dbReference type="EC" id="1.2.1.41"/>
    </reaction>
</comment>
<gene>
    <name evidence="7 9" type="primary">proA</name>
    <name evidence="9" type="ORF">HMPREF1039_1535</name>
</gene>
<feature type="domain" description="Aldehyde dehydrogenase" evidence="8">
    <location>
        <begin position="8"/>
        <end position="297"/>
    </location>
</feature>
<proteinExistence type="inferred from homology"/>
<dbReference type="CDD" id="cd07079">
    <property type="entry name" value="ALDH_F18-19_ProA-GPR"/>
    <property type="match status" value="1"/>
</dbReference>
<evidence type="ECO:0000256" key="5">
    <source>
        <dbReference type="ARBA" id="ARBA00023002"/>
    </source>
</evidence>
<keyword evidence="2 7" id="KW-0028">Amino-acid biosynthesis</keyword>
<keyword evidence="4 7" id="KW-0521">NADP</keyword>
<comment type="pathway">
    <text evidence="1 7">Amino-acid biosynthesis; L-proline biosynthesis; L-glutamate 5-semialdehyde from L-glutamate: step 2/2.</text>
</comment>
<evidence type="ECO:0000256" key="7">
    <source>
        <dbReference type="HAMAP-Rule" id="MF_00412"/>
    </source>
</evidence>
<keyword evidence="3 7" id="KW-0641">Proline biosynthesis</keyword>
<keyword evidence="10" id="KW-1185">Reference proteome</keyword>
<dbReference type="Gene3D" id="3.40.309.10">
    <property type="entry name" value="Aldehyde Dehydrogenase, Chain A, domain 2"/>
    <property type="match status" value="1"/>
</dbReference>
<evidence type="ECO:0000256" key="4">
    <source>
        <dbReference type="ARBA" id="ARBA00022857"/>
    </source>
</evidence>
<dbReference type="GO" id="GO:0004350">
    <property type="term" value="F:glutamate-5-semialdehyde dehydrogenase activity"/>
    <property type="evidence" value="ECO:0007669"/>
    <property type="project" value="UniProtKB-EC"/>
</dbReference>
<evidence type="ECO:0000256" key="3">
    <source>
        <dbReference type="ARBA" id="ARBA00022650"/>
    </source>
</evidence>
<comment type="similarity">
    <text evidence="7">Belongs to the gamma-glutamyl phosphate reductase family.</text>
</comment>
<keyword evidence="7" id="KW-0963">Cytoplasm</keyword>
<comment type="caution">
    <text evidence="9">The sequence shown here is derived from an EMBL/GenBank/DDBJ whole genome shotgun (WGS) entry which is preliminary data.</text>
</comment>
<dbReference type="InterPro" id="IPR012134">
    <property type="entry name" value="Glu-5-SA_DH"/>
</dbReference>
<evidence type="ECO:0000259" key="8">
    <source>
        <dbReference type="Pfam" id="PF00171"/>
    </source>
</evidence>
<dbReference type="EMBL" id="AFIJ01000017">
    <property type="protein sequence ID" value="EGL41133.1"/>
    <property type="molecule type" value="Genomic_DNA"/>
</dbReference>
<dbReference type="PIRSF" id="PIRSF000151">
    <property type="entry name" value="GPR"/>
    <property type="match status" value="1"/>
</dbReference>
<dbReference type="NCBIfam" id="TIGR00407">
    <property type="entry name" value="proA"/>
    <property type="match status" value="1"/>
</dbReference>
<evidence type="ECO:0000256" key="2">
    <source>
        <dbReference type="ARBA" id="ARBA00022605"/>
    </source>
</evidence>
<evidence type="ECO:0000256" key="1">
    <source>
        <dbReference type="ARBA" id="ARBA00004985"/>
    </source>
</evidence>
<evidence type="ECO:0000313" key="10">
    <source>
        <dbReference type="Proteomes" id="UP000004018"/>
    </source>
</evidence>
<dbReference type="Pfam" id="PF00171">
    <property type="entry name" value="Aldedh"/>
    <property type="match status" value="1"/>
</dbReference>
<comment type="subcellular location">
    <subcellularLocation>
        <location evidence="7">Cytoplasm</location>
    </subcellularLocation>
</comment>
<reference evidence="9 10" key="1">
    <citation type="submission" date="2011-04" db="EMBL/GenBank/DDBJ databases">
        <authorList>
            <person name="Harkins D.M."/>
            <person name="Madupu R."/>
            <person name="Durkin A.S."/>
            <person name="Torralba M."/>
            <person name="Methe B."/>
            <person name="Sutton G.G."/>
            <person name="Nelson K.E."/>
        </authorList>
    </citation>
    <scope>NUCLEOTIDE SEQUENCE [LARGE SCALE GENOMIC DNA]</scope>
    <source>
        <strain evidence="9 10">UPII 199-6</strain>
    </source>
</reference>
<keyword evidence="5 7" id="KW-0560">Oxidoreductase</keyword>
<comment type="function">
    <text evidence="7">Catalyzes the NADPH-dependent reduction of L-glutamate 5-phosphate into L-glutamate 5-semialdehyde and phosphate. The product spontaneously undergoes cyclization to form 1-pyrroline-5-carboxylate.</text>
</comment>
<dbReference type="InterPro" id="IPR016161">
    <property type="entry name" value="Ald_DH/histidinol_DH"/>
</dbReference>
<dbReference type="HAMAP" id="MF_00412">
    <property type="entry name" value="ProA"/>
    <property type="match status" value="1"/>
</dbReference>
<dbReference type="InterPro" id="IPR016162">
    <property type="entry name" value="Ald_DH_N"/>
</dbReference>
<accession>A0ABN0D0L4</accession>
<dbReference type="Proteomes" id="UP000004018">
    <property type="component" value="Unassembled WGS sequence"/>
</dbReference>
<dbReference type="EC" id="1.2.1.41" evidence="7"/>
<dbReference type="Gene3D" id="3.40.605.10">
    <property type="entry name" value="Aldehyde Dehydrogenase, Chain A, domain 1"/>
    <property type="match status" value="1"/>
</dbReference>
<dbReference type="RefSeq" id="WP_007390819.1">
    <property type="nucleotide sequence ID" value="NZ_AFIJ01000017.1"/>
</dbReference>
<dbReference type="InterPro" id="IPR016163">
    <property type="entry name" value="Ald_DH_C"/>
</dbReference>
<sequence>MESEAVQKARLAQRAARVLAQIDTPQKNKALAAIADALEQQVDYLLTANRKDMEAAKIRGISEAMLDRLTLTPARIRAMAEGVRQVVQLQDPVGKIVSSWETDGHLKITKVTVPLGVIAIIFESRPNVTVDAAVLCLKSGNACVLRGGSEAIHSNTALVRVIRQGLRAAALPEDGVALLENTDRALVKELLTLRKYVDLAIPRGGAGLIQMVVQTATVPCIETGSGICHVYVDKAADLDMAVRIAENAKVSRPSTCNAMETLLVHKDILQPFLKKLLPVLQKDRVTIRGDREVQACGVMEAATEQDWRTEYNALILSVKTVPSLEAALAHIQQYGTHHSEAIVTTDKKTADLFLQRVDAAAVYVNASTRFTDGFEFGFGAEIGISTQKLHVRGPMGLEALVSYKYRIQGQGQIRL</sequence>
<evidence type="ECO:0000313" key="9">
    <source>
        <dbReference type="EMBL" id="EGL41133.1"/>
    </source>
</evidence>
<dbReference type="NCBIfam" id="NF001221">
    <property type="entry name" value="PRK00197.1"/>
    <property type="match status" value="1"/>
</dbReference>
<dbReference type="PANTHER" id="PTHR11063">
    <property type="entry name" value="GLUTAMATE SEMIALDEHYDE DEHYDROGENASE"/>
    <property type="match status" value="1"/>
</dbReference>
<dbReference type="PROSITE" id="PS01223">
    <property type="entry name" value="PROA"/>
    <property type="match status" value="1"/>
</dbReference>
<dbReference type="InterPro" id="IPR020593">
    <property type="entry name" value="G-glutamylP_reductase_CS"/>
</dbReference>
<dbReference type="PANTHER" id="PTHR11063:SF8">
    <property type="entry name" value="DELTA-1-PYRROLINE-5-CARBOXYLATE SYNTHASE"/>
    <property type="match status" value="1"/>
</dbReference>
<dbReference type="InterPro" id="IPR000965">
    <property type="entry name" value="GPR_dom"/>
</dbReference>